<evidence type="ECO:0000256" key="8">
    <source>
        <dbReference type="ARBA" id="ARBA00022801"/>
    </source>
</evidence>
<evidence type="ECO:0000256" key="3">
    <source>
        <dbReference type="ARBA" id="ARBA00022475"/>
    </source>
</evidence>
<keyword evidence="3" id="KW-1003">Cell membrane</keyword>
<evidence type="ECO:0000256" key="13">
    <source>
        <dbReference type="ARBA" id="ARBA00023316"/>
    </source>
</evidence>
<dbReference type="GO" id="GO:0005886">
    <property type="term" value="C:plasma membrane"/>
    <property type="evidence" value="ECO:0007669"/>
    <property type="project" value="UniProtKB-SubCell"/>
</dbReference>
<evidence type="ECO:0000256" key="4">
    <source>
        <dbReference type="ARBA" id="ARBA00022519"/>
    </source>
</evidence>
<comment type="subcellular location">
    <subcellularLocation>
        <location evidence="2">Cell membrane</location>
    </subcellularLocation>
    <subcellularLocation>
        <location evidence="1">Membrane</location>
        <topology evidence="1">Single-pass membrane protein</topology>
    </subcellularLocation>
</comment>
<dbReference type="InterPro" id="IPR017790">
    <property type="entry name" value="Penicillin-binding_protein_2"/>
</dbReference>
<keyword evidence="7 15" id="KW-0812">Transmembrane</keyword>
<feature type="transmembrane region" description="Helical" evidence="15">
    <location>
        <begin position="30"/>
        <end position="50"/>
    </location>
</feature>
<keyword evidence="9" id="KW-0133">Cell shape</keyword>
<evidence type="ECO:0000256" key="1">
    <source>
        <dbReference type="ARBA" id="ARBA00004167"/>
    </source>
</evidence>
<dbReference type="Pfam" id="PF03717">
    <property type="entry name" value="PBP_dimer"/>
    <property type="match status" value="1"/>
</dbReference>
<dbReference type="InterPro" id="IPR036138">
    <property type="entry name" value="PBP_dimer_sf"/>
</dbReference>
<gene>
    <name evidence="18" type="primary">mrdA</name>
    <name evidence="18" type="ORF">H5P30_06560</name>
</gene>
<feature type="domain" description="Penicillin-binding protein transpeptidase" evidence="16">
    <location>
        <begin position="319"/>
        <end position="639"/>
    </location>
</feature>
<dbReference type="RefSeq" id="WP_185692152.1">
    <property type="nucleotide sequence ID" value="NZ_JACHVA010000053.1"/>
</dbReference>
<dbReference type="GO" id="GO:0006508">
    <property type="term" value="P:proteolysis"/>
    <property type="evidence" value="ECO:0007669"/>
    <property type="project" value="UniProtKB-KW"/>
</dbReference>
<dbReference type="NCBIfam" id="TIGR03423">
    <property type="entry name" value="pbp2_mrdA"/>
    <property type="match status" value="1"/>
</dbReference>
<dbReference type="GO" id="GO:0009002">
    <property type="term" value="F:serine-type D-Ala-D-Ala carboxypeptidase activity"/>
    <property type="evidence" value="ECO:0007669"/>
    <property type="project" value="UniProtKB-EC"/>
</dbReference>
<evidence type="ECO:0000256" key="7">
    <source>
        <dbReference type="ARBA" id="ARBA00022692"/>
    </source>
</evidence>
<evidence type="ECO:0000256" key="9">
    <source>
        <dbReference type="ARBA" id="ARBA00022960"/>
    </source>
</evidence>
<keyword evidence="11 15" id="KW-1133">Transmembrane helix</keyword>
<evidence type="ECO:0000313" key="19">
    <source>
        <dbReference type="Proteomes" id="UP000525652"/>
    </source>
</evidence>
<evidence type="ECO:0000259" key="17">
    <source>
        <dbReference type="Pfam" id="PF03717"/>
    </source>
</evidence>
<evidence type="ECO:0000256" key="11">
    <source>
        <dbReference type="ARBA" id="ARBA00022989"/>
    </source>
</evidence>
<dbReference type="PANTHER" id="PTHR30627">
    <property type="entry name" value="PEPTIDOGLYCAN D,D-TRANSPEPTIDASE"/>
    <property type="match status" value="1"/>
</dbReference>
<protein>
    <submittedName>
        <fullName evidence="18">Penicillin-binding protein 2</fullName>
        <ecNumber evidence="18">3.4.16.4</ecNumber>
    </submittedName>
</protein>
<evidence type="ECO:0000256" key="2">
    <source>
        <dbReference type="ARBA" id="ARBA00004236"/>
    </source>
</evidence>
<evidence type="ECO:0000256" key="10">
    <source>
        <dbReference type="ARBA" id="ARBA00022984"/>
    </source>
</evidence>
<dbReference type="Proteomes" id="UP000525652">
    <property type="component" value="Unassembled WGS sequence"/>
</dbReference>
<evidence type="ECO:0000256" key="15">
    <source>
        <dbReference type="SAM" id="Phobius"/>
    </source>
</evidence>
<dbReference type="PANTHER" id="PTHR30627:SF2">
    <property type="entry name" value="PEPTIDOGLYCAN D,D-TRANSPEPTIDASE MRDA"/>
    <property type="match status" value="1"/>
</dbReference>
<dbReference type="EC" id="3.4.16.4" evidence="18"/>
<keyword evidence="12 15" id="KW-0472">Membrane</keyword>
<evidence type="ECO:0000256" key="6">
    <source>
        <dbReference type="ARBA" id="ARBA00022670"/>
    </source>
</evidence>
<dbReference type="GO" id="GO:0008360">
    <property type="term" value="P:regulation of cell shape"/>
    <property type="evidence" value="ECO:0007669"/>
    <property type="project" value="UniProtKB-KW"/>
</dbReference>
<dbReference type="Gene3D" id="3.90.1310.10">
    <property type="entry name" value="Penicillin-binding protein 2a (Domain 2)"/>
    <property type="match status" value="1"/>
</dbReference>
<name>A0A7X1AWX6_9BACT</name>
<evidence type="ECO:0000313" key="18">
    <source>
        <dbReference type="EMBL" id="MBC2601437.1"/>
    </source>
</evidence>
<keyword evidence="5 18" id="KW-0121">Carboxypeptidase</keyword>
<keyword evidence="10" id="KW-0573">Peptidoglycan synthesis</keyword>
<keyword evidence="8 18" id="KW-0378">Hydrolase</keyword>
<evidence type="ECO:0000259" key="16">
    <source>
        <dbReference type="Pfam" id="PF00905"/>
    </source>
</evidence>
<reference evidence="18 19" key="1">
    <citation type="submission" date="2020-07" db="EMBL/GenBank/DDBJ databases">
        <authorList>
            <person name="Feng X."/>
        </authorList>
    </citation>
    <scope>NUCLEOTIDE SEQUENCE [LARGE SCALE GENOMIC DNA]</scope>
    <source>
        <strain evidence="18 19">JCM14086</strain>
    </source>
</reference>
<dbReference type="SUPFAM" id="SSF56519">
    <property type="entry name" value="Penicillin binding protein dimerisation domain"/>
    <property type="match status" value="1"/>
</dbReference>
<proteinExistence type="predicted"/>
<comment type="caution">
    <text evidence="18">The sequence shown here is derived from an EMBL/GenBank/DDBJ whole genome shotgun (WGS) entry which is preliminary data.</text>
</comment>
<keyword evidence="6" id="KW-0645">Protease</keyword>
<dbReference type="InterPro" id="IPR050515">
    <property type="entry name" value="Beta-lactam/transpept"/>
</dbReference>
<dbReference type="Pfam" id="PF00905">
    <property type="entry name" value="Transpeptidase"/>
    <property type="match status" value="1"/>
</dbReference>
<dbReference type="GO" id="GO:0009252">
    <property type="term" value="P:peptidoglycan biosynthetic process"/>
    <property type="evidence" value="ECO:0007669"/>
    <property type="project" value="UniProtKB-KW"/>
</dbReference>
<dbReference type="InterPro" id="IPR012338">
    <property type="entry name" value="Beta-lactam/transpept-like"/>
</dbReference>
<dbReference type="EMBL" id="JACHVA010000053">
    <property type="protein sequence ID" value="MBC2601437.1"/>
    <property type="molecule type" value="Genomic_DNA"/>
</dbReference>
<dbReference type="Gene3D" id="3.40.710.10">
    <property type="entry name" value="DD-peptidase/beta-lactamase superfamily"/>
    <property type="match status" value="1"/>
</dbReference>
<keyword evidence="13" id="KW-0961">Cell wall biogenesis/degradation</keyword>
<keyword evidence="19" id="KW-1185">Reference proteome</keyword>
<dbReference type="InterPro" id="IPR001460">
    <property type="entry name" value="PCN-bd_Tpept"/>
</dbReference>
<keyword evidence="4" id="KW-0997">Cell inner membrane</keyword>
<accession>A0A7X1AWX6</accession>
<feature type="domain" description="Penicillin-binding protein dimerisation" evidence="17">
    <location>
        <begin position="74"/>
        <end position="284"/>
    </location>
</feature>
<evidence type="ECO:0000256" key="14">
    <source>
        <dbReference type="SAM" id="MobiDB-lite"/>
    </source>
</evidence>
<sequence length="648" mass="72271">MATHKKGNETAPPPGKPQPFDFQTRRNRRLIPFVVITLVGFSILISQLFMEQLVNREEHLEREKQQTMRRILLPGPRGNILDRNGDLLVGNRARFSAAVFLNSLRKEFRTEYLSRAGAIKRQEAETGEEVDISNNDLIWNSRMAVIQYHLDEISRILGRPVSITRRELESHFNNRILLPLKLVSDLSEEEYARLVDQLPPNSPVHVWTESARYYPYGNLAAHTLGYVVSREVNLPEDEEDNSELMTFSYYGKVGKAGVERSFEELLDGKSGQEVWRVDPQGFQYERLSLIRPEQGEDLNLSIDVAIQQAAQRGLEGKVGAAVAMNPKTGEVLALASSPTYDLNDLTPYIPSDVYREIDQAGGWLNRAIQGLYPPGSTFKPVTAIAAFRKGVLEPYEILFCGSSYRVGNRNFPEHSNPGFGEIALPRALAVSSNVFFYQIGLRAGIDWIADTARLFGMDKPTGIELPFETSREIVPDRQWKKETQGTSWFPGDTANTSIGQGFLRVTPLNMAVVAAGLASGKTGIRPTLVRRDDGWTPDYELKPLPLTQEEYGSIVEGMIRAVEEGTARRTRFTDLTVAGKTGTAQVYPDGKALTLAWFIGFAPVEDPEIAVAVVVEGVSADDQYHGGTTAAPVAREIFQAWQTTRPIR</sequence>
<dbReference type="InterPro" id="IPR005311">
    <property type="entry name" value="PBP_dimer"/>
</dbReference>
<evidence type="ECO:0000256" key="5">
    <source>
        <dbReference type="ARBA" id="ARBA00022645"/>
    </source>
</evidence>
<feature type="region of interest" description="Disordered" evidence="14">
    <location>
        <begin position="1"/>
        <end position="23"/>
    </location>
</feature>
<organism evidence="18 19">
    <name type="scientific">Puniceicoccus vermicola</name>
    <dbReference type="NCBI Taxonomy" id="388746"/>
    <lineage>
        <taxon>Bacteria</taxon>
        <taxon>Pseudomonadati</taxon>
        <taxon>Verrucomicrobiota</taxon>
        <taxon>Opitutia</taxon>
        <taxon>Puniceicoccales</taxon>
        <taxon>Puniceicoccaceae</taxon>
        <taxon>Puniceicoccus</taxon>
    </lineage>
</organism>
<evidence type="ECO:0000256" key="12">
    <source>
        <dbReference type="ARBA" id="ARBA00023136"/>
    </source>
</evidence>
<dbReference type="GO" id="GO:0071972">
    <property type="term" value="F:peptidoglycan L,D-transpeptidase activity"/>
    <property type="evidence" value="ECO:0007669"/>
    <property type="project" value="TreeGrafter"/>
</dbReference>
<dbReference type="GO" id="GO:0008658">
    <property type="term" value="F:penicillin binding"/>
    <property type="evidence" value="ECO:0007669"/>
    <property type="project" value="InterPro"/>
</dbReference>
<dbReference type="SUPFAM" id="SSF56601">
    <property type="entry name" value="beta-lactamase/transpeptidase-like"/>
    <property type="match status" value="1"/>
</dbReference>
<dbReference type="AlphaFoldDB" id="A0A7X1AWX6"/>
<dbReference type="GO" id="GO:0071555">
    <property type="term" value="P:cell wall organization"/>
    <property type="evidence" value="ECO:0007669"/>
    <property type="project" value="UniProtKB-KW"/>
</dbReference>